<dbReference type="Proteomes" id="UP000219573">
    <property type="component" value="Unassembled WGS sequence"/>
</dbReference>
<keyword evidence="3" id="KW-1185">Reference proteome</keyword>
<dbReference type="OrthoDB" id="3824180at2"/>
<accession>A0A285IIJ0</accession>
<name>A0A285IIJ0_9FIRM</name>
<dbReference type="AlphaFoldDB" id="A0A285IIJ0"/>
<feature type="domain" description="SnoaL-like" evidence="1">
    <location>
        <begin position="8"/>
        <end position="103"/>
    </location>
</feature>
<evidence type="ECO:0000313" key="3">
    <source>
        <dbReference type="Proteomes" id="UP000219573"/>
    </source>
</evidence>
<dbReference type="Pfam" id="PF12680">
    <property type="entry name" value="SnoaL_2"/>
    <property type="match status" value="1"/>
</dbReference>
<dbReference type="InterPro" id="IPR032710">
    <property type="entry name" value="NTF2-like_dom_sf"/>
</dbReference>
<dbReference type="InterPro" id="IPR037401">
    <property type="entry name" value="SnoaL-like"/>
</dbReference>
<dbReference type="SUPFAM" id="SSF54427">
    <property type="entry name" value="NTF2-like"/>
    <property type="match status" value="1"/>
</dbReference>
<dbReference type="Gene3D" id="3.10.450.50">
    <property type="match status" value="1"/>
</dbReference>
<proteinExistence type="predicted"/>
<dbReference type="RefSeq" id="WP_097019673.1">
    <property type="nucleotide sequence ID" value="NZ_OBDZ01000058.1"/>
</dbReference>
<protein>
    <submittedName>
        <fullName evidence="2">SnoaL-like domain-containing protein</fullName>
    </submittedName>
</protein>
<dbReference type="EMBL" id="OBDZ01000058">
    <property type="protein sequence ID" value="SNY47782.1"/>
    <property type="molecule type" value="Genomic_DNA"/>
</dbReference>
<organism evidence="2 3">
    <name type="scientific">Orenia metallireducens</name>
    <dbReference type="NCBI Taxonomy" id="1413210"/>
    <lineage>
        <taxon>Bacteria</taxon>
        <taxon>Bacillati</taxon>
        <taxon>Bacillota</taxon>
        <taxon>Clostridia</taxon>
        <taxon>Halanaerobiales</taxon>
        <taxon>Halobacteroidaceae</taxon>
        <taxon>Orenia</taxon>
    </lineage>
</organism>
<reference evidence="3" key="1">
    <citation type="submission" date="2017-09" db="EMBL/GenBank/DDBJ databases">
        <authorList>
            <person name="Varghese N."/>
            <person name="Submissions S."/>
        </authorList>
    </citation>
    <scope>NUCLEOTIDE SEQUENCE [LARGE SCALE GENOMIC DNA]</scope>
    <source>
        <strain evidence="3">MSL47</strain>
    </source>
</reference>
<evidence type="ECO:0000259" key="1">
    <source>
        <dbReference type="Pfam" id="PF12680"/>
    </source>
</evidence>
<sequence length="127" mass="15363">MNEYEKIVKKFWNCFDNGNFDETKKYLEANIIVRWPNTREIFRDRDSFVLVNKKYPGRWRIRIEKLISKGDEVVSVVKVESEDRVQSFYATSFFSFEDGLISEITEYWGNNGEPPEWRIKEKLSERY</sequence>
<evidence type="ECO:0000313" key="2">
    <source>
        <dbReference type="EMBL" id="SNY47782.1"/>
    </source>
</evidence>
<gene>
    <name evidence="2" type="ORF">SAMN06265827_1584</name>
</gene>